<dbReference type="SUPFAM" id="SSF52499">
    <property type="entry name" value="Isochorismatase-like hydrolases"/>
    <property type="match status" value="1"/>
</dbReference>
<protein>
    <submittedName>
        <fullName evidence="2">Putative isochorismatase</fullName>
        <ecNumber evidence="2">3.3.2.1</ecNumber>
    </submittedName>
</protein>
<dbReference type="InterPro" id="IPR036380">
    <property type="entry name" value="Isochorismatase-like_sf"/>
</dbReference>
<dbReference type="EMBL" id="CP037423">
    <property type="protein sequence ID" value="QDV46623.1"/>
    <property type="molecule type" value="Genomic_DNA"/>
</dbReference>
<dbReference type="PANTHER" id="PTHR14119:SF3">
    <property type="entry name" value="ISOCHORISMATASE DOMAIN-CONTAINING PROTEIN 2"/>
    <property type="match status" value="1"/>
</dbReference>
<keyword evidence="3" id="KW-1185">Reference proteome</keyword>
<dbReference type="GO" id="GO:0008908">
    <property type="term" value="F:isochorismatase activity"/>
    <property type="evidence" value="ECO:0007669"/>
    <property type="project" value="UniProtKB-EC"/>
</dbReference>
<sequence length="187" mass="20376">MPHQLSTRRLFAERSAVLVIDFQEKLVPVVPSGEDAVQFTESLLAAAELLEIPSAATVQYPKGLGGLVEPLDGRFPNAEEKLDFSSAVCRRELDAWIAAGRDQILICGIETHVCVLQTVLDLVEEGLHPVVVAEAVAARGGWEHELAIEQMRSLGVTITSLESVLFQWLGTADHPQFKAISRIVKGL</sequence>
<dbReference type="InterPro" id="IPR050993">
    <property type="entry name" value="Isochorismatase_domain"/>
</dbReference>
<dbReference type="PANTHER" id="PTHR14119">
    <property type="entry name" value="HYDROLASE"/>
    <property type="match status" value="1"/>
</dbReference>
<dbReference type="InterPro" id="IPR000868">
    <property type="entry name" value="Isochorismatase-like_dom"/>
</dbReference>
<accession>A0A518I0I2</accession>
<evidence type="ECO:0000313" key="3">
    <source>
        <dbReference type="Proteomes" id="UP000319004"/>
    </source>
</evidence>
<dbReference type="KEGG" id="snep:Enr13x_65320"/>
<feature type="domain" description="Isochorismatase-like" evidence="1">
    <location>
        <begin position="15"/>
        <end position="162"/>
    </location>
</feature>
<organism evidence="2 3">
    <name type="scientific">Stieleria neptunia</name>
    <dbReference type="NCBI Taxonomy" id="2527979"/>
    <lineage>
        <taxon>Bacteria</taxon>
        <taxon>Pseudomonadati</taxon>
        <taxon>Planctomycetota</taxon>
        <taxon>Planctomycetia</taxon>
        <taxon>Pirellulales</taxon>
        <taxon>Pirellulaceae</taxon>
        <taxon>Stieleria</taxon>
    </lineage>
</organism>
<dbReference type="Proteomes" id="UP000319004">
    <property type="component" value="Chromosome"/>
</dbReference>
<evidence type="ECO:0000259" key="1">
    <source>
        <dbReference type="Pfam" id="PF00857"/>
    </source>
</evidence>
<dbReference type="RefSeq" id="WP_145390826.1">
    <property type="nucleotide sequence ID" value="NZ_CP037423.1"/>
</dbReference>
<name>A0A518I0I2_9BACT</name>
<evidence type="ECO:0000313" key="2">
    <source>
        <dbReference type="EMBL" id="QDV46623.1"/>
    </source>
</evidence>
<dbReference type="Pfam" id="PF00857">
    <property type="entry name" value="Isochorismatase"/>
    <property type="match status" value="1"/>
</dbReference>
<dbReference type="OrthoDB" id="9789777at2"/>
<proteinExistence type="predicted"/>
<dbReference type="AlphaFoldDB" id="A0A518I0I2"/>
<dbReference type="Gene3D" id="3.40.50.850">
    <property type="entry name" value="Isochorismatase-like"/>
    <property type="match status" value="1"/>
</dbReference>
<dbReference type="EC" id="3.3.2.1" evidence="2"/>
<gene>
    <name evidence="2" type="primary">phzD</name>
    <name evidence="2" type="ORF">Enr13x_65320</name>
</gene>
<keyword evidence="2" id="KW-0378">Hydrolase</keyword>
<reference evidence="2 3" key="1">
    <citation type="submission" date="2019-03" db="EMBL/GenBank/DDBJ databases">
        <title>Deep-cultivation of Planctomycetes and their phenomic and genomic characterization uncovers novel biology.</title>
        <authorList>
            <person name="Wiegand S."/>
            <person name="Jogler M."/>
            <person name="Boedeker C."/>
            <person name="Pinto D."/>
            <person name="Vollmers J."/>
            <person name="Rivas-Marin E."/>
            <person name="Kohn T."/>
            <person name="Peeters S.H."/>
            <person name="Heuer A."/>
            <person name="Rast P."/>
            <person name="Oberbeckmann S."/>
            <person name="Bunk B."/>
            <person name="Jeske O."/>
            <person name="Meyerdierks A."/>
            <person name="Storesund J.E."/>
            <person name="Kallscheuer N."/>
            <person name="Luecker S."/>
            <person name="Lage O.M."/>
            <person name="Pohl T."/>
            <person name="Merkel B.J."/>
            <person name="Hornburger P."/>
            <person name="Mueller R.-W."/>
            <person name="Bruemmer F."/>
            <person name="Labrenz M."/>
            <person name="Spormann A.M."/>
            <person name="Op den Camp H."/>
            <person name="Overmann J."/>
            <person name="Amann R."/>
            <person name="Jetten M.S.M."/>
            <person name="Mascher T."/>
            <person name="Medema M.H."/>
            <person name="Devos D.P."/>
            <person name="Kaster A.-K."/>
            <person name="Ovreas L."/>
            <person name="Rohde M."/>
            <person name="Galperin M.Y."/>
            <person name="Jogler C."/>
        </authorList>
    </citation>
    <scope>NUCLEOTIDE SEQUENCE [LARGE SCALE GENOMIC DNA]</scope>
    <source>
        <strain evidence="2 3">Enr13</strain>
    </source>
</reference>